<comment type="caution">
    <text evidence="1">The sequence shown here is derived from an EMBL/GenBank/DDBJ whole genome shotgun (WGS) entry which is preliminary data.</text>
</comment>
<sequence length="78" mass="8919">MCTRYDSEGNALYLDYKERYDDLSAVNAKLLAALKRSAETFHGLSDDMNCLCNLFRECPNPHCKRAFIIIEEAIKGQN</sequence>
<gene>
    <name evidence="1" type="ORF">LCGC14_2419190</name>
</gene>
<evidence type="ECO:0000313" key="1">
    <source>
        <dbReference type="EMBL" id="KKL24054.1"/>
    </source>
</evidence>
<protein>
    <submittedName>
        <fullName evidence="1">Uncharacterized protein</fullName>
    </submittedName>
</protein>
<name>A0A0F9BQ72_9ZZZZ</name>
<accession>A0A0F9BQ72</accession>
<proteinExistence type="predicted"/>
<organism evidence="1">
    <name type="scientific">marine sediment metagenome</name>
    <dbReference type="NCBI Taxonomy" id="412755"/>
    <lineage>
        <taxon>unclassified sequences</taxon>
        <taxon>metagenomes</taxon>
        <taxon>ecological metagenomes</taxon>
    </lineage>
</organism>
<dbReference type="EMBL" id="LAZR01036738">
    <property type="protein sequence ID" value="KKL24054.1"/>
    <property type="molecule type" value="Genomic_DNA"/>
</dbReference>
<reference evidence="1" key="1">
    <citation type="journal article" date="2015" name="Nature">
        <title>Complex archaea that bridge the gap between prokaryotes and eukaryotes.</title>
        <authorList>
            <person name="Spang A."/>
            <person name="Saw J.H."/>
            <person name="Jorgensen S.L."/>
            <person name="Zaremba-Niedzwiedzka K."/>
            <person name="Martijn J."/>
            <person name="Lind A.E."/>
            <person name="van Eijk R."/>
            <person name="Schleper C."/>
            <person name="Guy L."/>
            <person name="Ettema T.J."/>
        </authorList>
    </citation>
    <scope>NUCLEOTIDE SEQUENCE</scope>
</reference>
<dbReference type="AlphaFoldDB" id="A0A0F9BQ72"/>